<evidence type="ECO:0000256" key="1">
    <source>
        <dbReference type="SAM" id="MobiDB-lite"/>
    </source>
</evidence>
<evidence type="ECO:0008006" key="5">
    <source>
        <dbReference type="Google" id="ProtNLM"/>
    </source>
</evidence>
<protein>
    <recommendedName>
        <fullName evidence="5">Prenylated Rab acceptor 1</fullName>
    </recommendedName>
</protein>
<feature type="region of interest" description="Disordered" evidence="1">
    <location>
        <begin position="104"/>
        <end position="125"/>
    </location>
</feature>
<dbReference type="OrthoDB" id="4846368at2759"/>
<dbReference type="eggNOG" id="ENOG502T3FY">
    <property type="taxonomic scope" value="Eukaryota"/>
</dbReference>
<comment type="caution">
    <text evidence="3">The sequence shown here is derived from an EMBL/GenBank/DDBJ whole genome shotgun (WGS) entry which is preliminary data.</text>
</comment>
<feature type="transmembrane region" description="Helical" evidence="2">
    <location>
        <begin position="408"/>
        <end position="430"/>
    </location>
</feature>
<feature type="compositionally biased region" description="Polar residues" evidence="1">
    <location>
        <begin position="506"/>
        <end position="515"/>
    </location>
</feature>
<proteinExistence type="predicted"/>
<keyword evidence="2" id="KW-1133">Transmembrane helix</keyword>
<feature type="compositionally biased region" description="Polar residues" evidence="1">
    <location>
        <begin position="106"/>
        <end position="118"/>
    </location>
</feature>
<dbReference type="KEGG" id="cfj:CFIO01_04276"/>
<evidence type="ECO:0000313" key="3">
    <source>
        <dbReference type="EMBL" id="EXF80569.1"/>
    </source>
</evidence>
<keyword evidence="2" id="KW-0472">Membrane</keyword>
<feature type="transmembrane region" description="Helical" evidence="2">
    <location>
        <begin position="361"/>
        <end position="387"/>
    </location>
</feature>
<dbReference type="Proteomes" id="UP000020467">
    <property type="component" value="Unassembled WGS sequence"/>
</dbReference>
<name>A0A010RRD9_9PEZI</name>
<feature type="compositionally biased region" description="Basic and acidic residues" evidence="1">
    <location>
        <begin position="242"/>
        <end position="252"/>
    </location>
</feature>
<dbReference type="AlphaFoldDB" id="A0A010RRD9"/>
<dbReference type="EMBL" id="JARH01000427">
    <property type="protein sequence ID" value="EXF80569.1"/>
    <property type="molecule type" value="Genomic_DNA"/>
</dbReference>
<reference evidence="3 4" key="1">
    <citation type="submission" date="2014-02" db="EMBL/GenBank/DDBJ databases">
        <title>The genome sequence of Colletotrichum fioriniae PJ7.</title>
        <authorList>
            <person name="Baroncelli R."/>
            <person name="Thon M.R."/>
        </authorList>
    </citation>
    <scope>NUCLEOTIDE SEQUENCE [LARGE SCALE GENOMIC DNA]</scope>
    <source>
        <strain evidence="3 4">PJ7</strain>
    </source>
</reference>
<dbReference type="HOGENOM" id="CLU_031974_0_0_1"/>
<evidence type="ECO:0000256" key="2">
    <source>
        <dbReference type="SAM" id="Phobius"/>
    </source>
</evidence>
<organism evidence="3 4">
    <name type="scientific">Colletotrichum fioriniae PJ7</name>
    <dbReference type="NCBI Taxonomy" id="1445577"/>
    <lineage>
        <taxon>Eukaryota</taxon>
        <taxon>Fungi</taxon>
        <taxon>Dikarya</taxon>
        <taxon>Ascomycota</taxon>
        <taxon>Pezizomycotina</taxon>
        <taxon>Sordariomycetes</taxon>
        <taxon>Hypocreomycetidae</taxon>
        <taxon>Glomerellales</taxon>
        <taxon>Glomerellaceae</taxon>
        <taxon>Colletotrichum</taxon>
        <taxon>Colletotrichum acutatum species complex</taxon>
    </lineage>
</organism>
<gene>
    <name evidence="3" type="ORF">CFIO01_04276</name>
</gene>
<evidence type="ECO:0000313" key="4">
    <source>
        <dbReference type="Proteomes" id="UP000020467"/>
    </source>
</evidence>
<feature type="region of interest" description="Disordered" evidence="1">
    <location>
        <begin position="188"/>
        <end position="282"/>
    </location>
</feature>
<feature type="region of interest" description="Disordered" evidence="1">
    <location>
        <begin position="506"/>
        <end position="582"/>
    </location>
</feature>
<keyword evidence="4" id="KW-1185">Reference proteome</keyword>
<accession>A0A010RRD9</accession>
<keyword evidence="2" id="KW-0812">Transmembrane</keyword>
<sequence>MAPGGRNFYSRSREKGGSFFLTARDQLQQAMKKRKKACQTSIDTHPDRAPKGKTTIRDEIITALYTATFAGSRPPYGGCRGEVVDRQVFGSWERLPIRKRLHRNIPRQSPPGSGTTAAASIRRAKRTQEFADRPNILFVSPSFFLPSFILDSFLDFSDPAFIPQPSTPHASSHKLLTQFCLSTMARSSYSDAPTRDSGYREPYGYPTSSARDSRWDVAEYSLRPTTRGQDSSSSARQRSRSRSRDARPPRDTMHRKKRRSGGGSGSGSSSSSNDPPVATKGSAVVSSNTASFTPAAMFNNLQNAFHAFQSIPNLSTSTFELGPLPDTPVTNLINPKNLHPPPSQAVLHDRLATNLPRHSNVYLILLVGTLLATHWLVLAALFGVVKFGFFIQSYNGRDLARDLGVRKYASTQSIMSGFAALAAIVGLWAFSSLFGVVFTLVKVAGLVLVHAACFDVSAAGGGGRTTGAAAAAAAPSPVPAQGFLRPPAAPAGWGVVSREATNVAQLRSASEGQLRSASEGNLGSGGGSGAPPYPSGNGWYAGEGYTGPPTPETYAEMPRTPRSFEAYGPGPRREEHDAGDLAYGYYESARPQSYASGRSY</sequence>